<dbReference type="Pfam" id="PF13424">
    <property type="entry name" value="TPR_12"/>
    <property type="match status" value="1"/>
</dbReference>
<feature type="repeat" description="TPR" evidence="3">
    <location>
        <begin position="492"/>
        <end position="525"/>
    </location>
</feature>
<dbReference type="PANTHER" id="PTHR45641">
    <property type="entry name" value="TETRATRICOPEPTIDE REPEAT PROTEIN (AFU_ORTHOLOGUE AFUA_6G03870)"/>
    <property type="match status" value="1"/>
</dbReference>
<reference evidence="5" key="1">
    <citation type="submission" date="2023-08" db="EMBL/GenBank/DDBJ databases">
        <authorList>
            <person name="Audoor S."/>
            <person name="Bilcke G."/>
        </authorList>
    </citation>
    <scope>NUCLEOTIDE SEQUENCE</scope>
</reference>
<name>A0AAD2G8Y8_9STRA</name>
<evidence type="ECO:0000256" key="1">
    <source>
        <dbReference type="ARBA" id="ARBA00022737"/>
    </source>
</evidence>
<dbReference type="SMART" id="SM00028">
    <property type="entry name" value="TPR"/>
    <property type="match status" value="9"/>
</dbReference>
<dbReference type="Pfam" id="PF12862">
    <property type="entry name" value="ANAPC5"/>
    <property type="match status" value="1"/>
</dbReference>
<dbReference type="AlphaFoldDB" id="A0AAD2G8Y8"/>
<dbReference type="SUPFAM" id="SSF48452">
    <property type="entry name" value="TPR-like"/>
    <property type="match status" value="3"/>
</dbReference>
<dbReference type="Gene3D" id="1.25.40.10">
    <property type="entry name" value="Tetratricopeptide repeat domain"/>
    <property type="match status" value="4"/>
</dbReference>
<dbReference type="PANTHER" id="PTHR45641:SF19">
    <property type="entry name" value="NEPHROCYSTIN-3"/>
    <property type="match status" value="1"/>
</dbReference>
<dbReference type="Proteomes" id="UP001295423">
    <property type="component" value="Unassembled WGS sequence"/>
</dbReference>
<sequence length="736" mass="81707">MSLTSITELNNMETQGSLPCQSPGQCCSMMPIEVGSKLIESGEYEKAMSGQCCPMMLLEVGSKLIDSGEYEKAMSLLDRSFHIVTSPSSNGERSGLDLPPLMEWGIKTQSMNNESTEASSNLSTSQPIDMYLEDVEDVGPRMFRKAIVVSGTMDMALLQLVICYNKAIIYHATKDLLTASNFYELILSRFNLVCNTPGFCLPPDYLHLAMCVCNNLGQICYEQRVECMAISHFETALQLGRTILASDSANAGYNLDFSDVLSNWCRSKYMDADVCIDVYAALEEITSIRTALLSWDHVDIAAAHFNLGVAEYLRKNNSKSMSHLLYYLKIASHHASNGIESGLDPLAGLIYLLLIKNDEKDDKLSRDLVWGLRSLQEKRSEVGPRHYEVAAVLNYIGTLLFHAKELEHALLFLQEELQVEQHFAHPSDHFGVSVTCNNIGRILQELGRYPQAIHYYCNALAHEFDFDEDAEDASMTSYKTMNENPTAMNLYSTVWYNLGLIHDKMGACKKAIKAFQMALQLRRNMLGPDHADIACLVYNIGVLQMEQQMLKDASVSFREALRIRSIASSGQLNDRHVVTTMQKLASMQKSRGNIYGALETCQEVVQVLKESSEFEGCARGKFLGAIYRDIAELHHALGNLNVALVNACKSVEALRSSFDDESTTPGEFSSQVEESATSLLLVGSLHHELSEPMKAQECFVQAVNIIQDNSTNVSPALAPLLEVSLLLRSNQCAAKA</sequence>
<gene>
    <name evidence="5" type="ORF">CYCCA115_LOCUS21831</name>
</gene>
<dbReference type="EMBL" id="CAKOGP040002269">
    <property type="protein sequence ID" value="CAJ1966248.1"/>
    <property type="molecule type" value="Genomic_DNA"/>
</dbReference>
<keyword evidence="6" id="KW-1185">Reference proteome</keyword>
<dbReference type="InterPro" id="IPR011990">
    <property type="entry name" value="TPR-like_helical_dom_sf"/>
</dbReference>
<dbReference type="PROSITE" id="PS50005">
    <property type="entry name" value="TPR"/>
    <property type="match status" value="1"/>
</dbReference>
<accession>A0AAD2G8Y8</accession>
<keyword evidence="1" id="KW-0677">Repeat</keyword>
<dbReference type="InterPro" id="IPR026000">
    <property type="entry name" value="Apc5_dom"/>
</dbReference>
<protein>
    <recommendedName>
        <fullName evidence="4">Anaphase-promoting complex subunit 5 domain-containing protein</fullName>
    </recommendedName>
</protein>
<feature type="domain" description="Anaphase-promoting complex subunit 5" evidence="4">
    <location>
        <begin position="649"/>
        <end position="713"/>
    </location>
</feature>
<keyword evidence="2 3" id="KW-0802">TPR repeat</keyword>
<evidence type="ECO:0000313" key="5">
    <source>
        <dbReference type="EMBL" id="CAJ1966248.1"/>
    </source>
</evidence>
<evidence type="ECO:0000256" key="3">
    <source>
        <dbReference type="PROSITE-ProRule" id="PRU00339"/>
    </source>
</evidence>
<evidence type="ECO:0000313" key="6">
    <source>
        <dbReference type="Proteomes" id="UP001295423"/>
    </source>
</evidence>
<dbReference type="InterPro" id="IPR019734">
    <property type="entry name" value="TPR_rpt"/>
</dbReference>
<organism evidence="5 6">
    <name type="scientific">Cylindrotheca closterium</name>
    <dbReference type="NCBI Taxonomy" id="2856"/>
    <lineage>
        <taxon>Eukaryota</taxon>
        <taxon>Sar</taxon>
        <taxon>Stramenopiles</taxon>
        <taxon>Ochrophyta</taxon>
        <taxon>Bacillariophyta</taxon>
        <taxon>Bacillariophyceae</taxon>
        <taxon>Bacillariophycidae</taxon>
        <taxon>Bacillariales</taxon>
        <taxon>Bacillariaceae</taxon>
        <taxon>Cylindrotheca</taxon>
    </lineage>
</organism>
<proteinExistence type="predicted"/>
<comment type="caution">
    <text evidence="5">The sequence shown here is derived from an EMBL/GenBank/DDBJ whole genome shotgun (WGS) entry which is preliminary data.</text>
</comment>
<evidence type="ECO:0000259" key="4">
    <source>
        <dbReference type="Pfam" id="PF12862"/>
    </source>
</evidence>
<dbReference type="Pfam" id="PF13181">
    <property type="entry name" value="TPR_8"/>
    <property type="match status" value="1"/>
</dbReference>
<evidence type="ECO:0000256" key="2">
    <source>
        <dbReference type="ARBA" id="ARBA00022803"/>
    </source>
</evidence>